<feature type="domain" description="DUF6534" evidence="3">
    <location>
        <begin position="53"/>
        <end position="137"/>
    </location>
</feature>
<keyword evidence="1" id="KW-0812">Transmembrane</keyword>
<sequence>MHTEYSVFVAVLLIHNSLAHLSTGVYSYEAGDITKLNDKKTSISIGIFCASYALCDIIIALCMTYHLMRSNTGFRRTQVLVTKIIRLTIETGSMTAFVALAVMVLLFAFPHQIFFVTPALVISKMCANSMYMVLNSRIRIMGGRVTYTSSTDMEITTTMMRDITSTQGAQSTPVVAMIAEVFSSDDELSRMSYQVHTRARERWFGHGEFGVLLNMFVRYFDERQRTTELQSGCITDVLKRFNAFDRSRIRPWREGGNDP</sequence>
<protein>
    <recommendedName>
        <fullName evidence="3">DUF6534 domain-containing protein</fullName>
    </recommendedName>
</protein>
<proteinExistence type="predicted"/>
<feature type="transmembrane region" description="Helical" evidence="1">
    <location>
        <begin position="113"/>
        <end position="134"/>
    </location>
</feature>
<dbReference type="AlphaFoldDB" id="A0AA39T488"/>
<evidence type="ECO:0000313" key="4">
    <source>
        <dbReference type="EMBL" id="KAK0463391.1"/>
    </source>
</evidence>
<keyword evidence="1" id="KW-0472">Membrane</keyword>
<evidence type="ECO:0000259" key="3">
    <source>
        <dbReference type="Pfam" id="PF20152"/>
    </source>
</evidence>
<comment type="caution">
    <text evidence="4">The sequence shown here is derived from an EMBL/GenBank/DDBJ whole genome shotgun (WGS) entry which is preliminary data.</text>
</comment>
<evidence type="ECO:0000256" key="1">
    <source>
        <dbReference type="SAM" id="Phobius"/>
    </source>
</evidence>
<dbReference type="EMBL" id="JAUEPR010000109">
    <property type="protein sequence ID" value="KAK0463391.1"/>
    <property type="molecule type" value="Genomic_DNA"/>
</dbReference>
<dbReference type="Proteomes" id="UP001175227">
    <property type="component" value="Unassembled WGS sequence"/>
</dbReference>
<evidence type="ECO:0000313" key="5">
    <source>
        <dbReference type="Proteomes" id="UP001175227"/>
    </source>
</evidence>
<name>A0AA39T488_9AGAR</name>
<evidence type="ECO:0000256" key="2">
    <source>
        <dbReference type="SAM" id="SignalP"/>
    </source>
</evidence>
<feature type="transmembrane region" description="Helical" evidence="1">
    <location>
        <begin position="87"/>
        <end position="107"/>
    </location>
</feature>
<dbReference type="Pfam" id="PF20152">
    <property type="entry name" value="DUF6534"/>
    <property type="match status" value="1"/>
</dbReference>
<dbReference type="PANTHER" id="PTHR40465">
    <property type="entry name" value="CHROMOSOME 1, WHOLE GENOME SHOTGUN SEQUENCE"/>
    <property type="match status" value="1"/>
</dbReference>
<feature type="transmembrane region" description="Helical" evidence="1">
    <location>
        <begin position="43"/>
        <end position="67"/>
    </location>
</feature>
<dbReference type="InterPro" id="IPR045339">
    <property type="entry name" value="DUF6534"/>
</dbReference>
<keyword evidence="1" id="KW-1133">Transmembrane helix</keyword>
<organism evidence="4 5">
    <name type="scientific">Armillaria novae-zelandiae</name>
    <dbReference type="NCBI Taxonomy" id="153914"/>
    <lineage>
        <taxon>Eukaryota</taxon>
        <taxon>Fungi</taxon>
        <taxon>Dikarya</taxon>
        <taxon>Basidiomycota</taxon>
        <taxon>Agaricomycotina</taxon>
        <taxon>Agaricomycetes</taxon>
        <taxon>Agaricomycetidae</taxon>
        <taxon>Agaricales</taxon>
        <taxon>Marasmiineae</taxon>
        <taxon>Physalacriaceae</taxon>
        <taxon>Armillaria</taxon>
    </lineage>
</organism>
<accession>A0AA39T488</accession>
<reference evidence="4" key="1">
    <citation type="submission" date="2023-06" db="EMBL/GenBank/DDBJ databases">
        <authorList>
            <consortium name="Lawrence Berkeley National Laboratory"/>
            <person name="Ahrendt S."/>
            <person name="Sahu N."/>
            <person name="Indic B."/>
            <person name="Wong-Bajracharya J."/>
            <person name="Merenyi Z."/>
            <person name="Ke H.-M."/>
            <person name="Monk M."/>
            <person name="Kocsube S."/>
            <person name="Drula E."/>
            <person name="Lipzen A."/>
            <person name="Balint B."/>
            <person name="Henrissat B."/>
            <person name="Andreopoulos B."/>
            <person name="Martin F.M."/>
            <person name="Harder C.B."/>
            <person name="Rigling D."/>
            <person name="Ford K.L."/>
            <person name="Foster G.D."/>
            <person name="Pangilinan J."/>
            <person name="Papanicolaou A."/>
            <person name="Barry K."/>
            <person name="LaButti K."/>
            <person name="Viragh M."/>
            <person name="Koriabine M."/>
            <person name="Yan M."/>
            <person name="Riley R."/>
            <person name="Champramary S."/>
            <person name="Plett K.L."/>
            <person name="Tsai I.J."/>
            <person name="Slot J."/>
            <person name="Sipos G."/>
            <person name="Plett J."/>
            <person name="Nagy L.G."/>
            <person name="Grigoriev I.V."/>
        </authorList>
    </citation>
    <scope>NUCLEOTIDE SEQUENCE</scope>
    <source>
        <strain evidence="4">ICMP 16352</strain>
    </source>
</reference>
<dbReference type="PANTHER" id="PTHR40465:SF1">
    <property type="entry name" value="DUF6534 DOMAIN-CONTAINING PROTEIN"/>
    <property type="match status" value="1"/>
</dbReference>
<feature type="signal peptide" evidence="2">
    <location>
        <begin position="1"/>
        <end position="19"/>
    </location>
</feature>
<gene>
    <name evidence="4" type="ORF">IW261DRAFT_1598863</name>
</gene>
<keyword evidence="2" id="KW-0732">Signal</keyword>
<feature type="chain" id="PRO_5041295089" description="DUF6534 domain-containing protein" evidence="2">
    <location>
        <begin position="20"/>
        <end position="259"/>
    </location>
</feature>
<keyword evidence="5" id="KW-1185">Reference proteome</keyword>